<dbReference type="OrthoDB" id="4802432at2759"/>
<evidence type="ECO:0008006" key="3">
    <source>
        <dbReference type="Google" id="ProtNLM"/>
    </source>
</evidence>
<reference evidence="1" key="2">
    <citation type="submission" date="2020-05" db="EMBL/GenBank/DDBJ databases">
        <authorList>
            <person name="Kim H.-S."/>
            <person name="Proctor R.H."/>
            <person name="Brown D.W."/>
        </authorList>
    </citation>
    <scope>NUCLEOTIDE SEQUENCE</scope>
    <source>
        <strain evidence="1">NRRL 20472</strain>
    </source>
</reference>
<evidence type="ECO:0000313" key="2">
    <source>
        <dbReference type="Proteomes" id="UP000622797"/>
    </source>
</evidence>
<dbReference type="AlphaFoldDB" id="A0A8H4TZM9"/>
<keyword evidence="2" id="KW-1185">Reference proteome</keyword>
<reference evidence="1" key="1">
    <citation type="journal article" date="2020" name="BMC Genomics">
        <title>Correction to: Identification and distribution of gene clusters required for synthesis of sphingolipid metabolism inhibitors in diverse species of the filamentous fungus Fusarium.</title>
        <authorList>
            <person name="Kim H.S."/>
            <person name="Lohmar J.M."/>
            <person name="Busman M."/>
            <person name="Brown D.W."/>
            <person name="Naumann T.A."/>
            <person name="Divon H.H."/>
            <person name="Lysoe E."/>
            <person name="Uhlig S."/>
            <person name="Proctor R.H."/>
        </authorList>
    </citation>
    <scope>NUCLEOTIDE SEQUENCE</scope>
    <source>
        <strain evidence="1">NRRL 20472</strain>
    </source>
</reference>
<proteinExistence type="predicted"/>
<sequence length="474" mass="54428">MNSLPPEIIRTIVSHLIDQTRWVPEINEQCPKTPLSSYAAISRQWQTIVETITFRHLILTSSKLTIADSNHYLTPLRLSYIRYIWFDFEFPAHNLTVSTNPEDYDDQLVFNKTVKQLLGVLSRIPTRPEPVVGLEIFISTPRKYCIPWGFVSRRPNEMDGVFHGRVRTTYVELLEEWDVGLPELAAIFYFRVELGSRSIIFSPSSINLIAAKMSRLLKVEWWLCDGEKVDTELRIRQRTMFAETLATIPKSLKCFRLEYIREPPQRRSYQPPSIVPPDAQGDLLSRSLHHFTQRDGLDDFFLQASVDSTIFWPQTLQAKDYAHWPSIRVLHVELNDVLPSGQWIDVPDSSRGALPSTPPHIIFDDDIPGEEFDWKFPSTYSQAAMDGFAFAAGKCAAHMPKIQELNVFHHGHSHAGICFNTVVQTEPCLEFAGDPDVPEPSPETLATWRETVKTHGLEWRVNITDDMANVHHFY</sequence>
<accession>A0A8H4TZM9</accession>
<name>A0A8H4TZM9_9HYPO</name>
<comment type="caution">
    <text evidence="1">The sequence shown here is derived from an EMBL/GenBank/DDBJ whole genome shotgun (WGS) entry which is preliminary data.</text>
</comment>
<protein>
    <recommendedName>
        <fullName evidence="3">F-box domain-containing protein</fullName>
    </recommendedName>
</protein>
<dbReference type="Proteomes" id="UP000622797">
    <property type="component" value="Unassembled WGS sequence"/>
</dbReference>
<gene>
    <name evidence="1" type="ORF">FSARC_5354</name>
</gene>
<dbReference type="EMBL" id="JABEXW010000256">
    <property type="protein sequence ID" value="KAF4967063.1"/>
    <property type="molecule type" value="Genomic_DNA"/>
</dbReference>
<evidence type="ECO:0000313" key="1">
    <source>
        <dbReference type="EMBL" id="KAF4967063.1"/>
    </source>
</evidence>
<organism evidence="1 2">
    <name type="scientific">Fusarium sarcochroum</name>
    <dbReference type="NCBI Taxonomy" id="1208366"/>
    <lineage>
        <taxon>Eukaryota</taxon>
        <taxon>Fungi</taxon>
        <taxon>Dikarya</taxon>
        <taxon>Ascomycota</taxon>
        <taxon>Pezizomycotina</taxon>
        <taxon>Sordariomycetes</taxon>
        <taxon>Hypocreomycetidae</taxon>
        <taxon>Hypocreales</taxon>
        <taxon>Nectriaceae</taxon>
        <taxon>Fusarium</taxon>
        <taxon>Fusarium lateritium species complex</taxon>
    </lineage>
</organism>